<feature type="compositionally biased region" description="Low complexity" evidence="2">
    <location>
        <begin position="916"/>
        <end position="930"/>
    </location>
</feature>
<feature type="compositionally biased region" description="Pro residues" evidence="2">
    <location>
        <begin position="338"/>
        <end position="352"/>
    </location>
</feature>
<feature type="region of interest" description="Disordered" evidence="2">
    <location>
        <begin position="3329"/>
        <end position="3473"/>
    </location>
</feature>
<feature type="region of interest" description="Disordered" evidence="2">
    <location>
        <begin position="2355"/>
        <end position="2385"/>
    </location>
</feature>
<feature type="region of interest" description="Disordered" evidence="2">
    <location>
        <begin position="1306"/>
        <end position="1409"/>
    </location>
</feature>
<feature type="compositionally biased region" description="Low complexity" evidence="2">
    <location>
        <begin position="1097"/>
        <end position="1106"/>
    </location>
</feature>
<dbReference type="PANTHER" id="PTHR35711:SF1">
    <property type="entry name" value="ECTODERMAL, ISOFORM F"/>
    <property type="match status" value="1"/>
</dbReference>
<feature type="compositionally biased region" description="Basic and acidic residues" evidence="2">
    <location>
        <begin position="4698"/>
        <end position="4710"/>
    </location>
</feature>
<feature type="region of interest" description="Disordered" evidence="2">
    <location>
        <begin position="4826"/>
        <end position="4859"/>
    </location>
</feature>
<feature type="region of interest" description="Disordered" evidence="2">
    <location>
        <begin position="1012"/>
        <end position="1124"/>
    </location>
</feature>
<feature type="region of interest" description="Disordered" evidence="2">
    <location>
        <begin position="835"/>
        <end position="942"/>
    </location>
</feature>
<feature type="coiled-coil region" evidence="1">
    <location>
        <begin position="4279"/>
        <end position="4320"/>
    </location>
</feature>
<feature type="compositionally biased region" description="Low complexity" evidence="2">
    <location>
        <begin position="2933"/>
        <end position="2943"/>
    </location>
</feature>
<evidence type="ECO:0000256" key="1">
    <source>
        <dbReference type="SAM" id="Coils"/>
    </source>
</evidence>
<feature type="compositionally biased region" description="Basic and acidic residues" evidence="2">
    <location>
        <begin position="2751"/>
        <end position="2765"/>
    </location>
</feature>
<feature type="compositionally biased region" description="Basic and acidic residues" evidence="2">
    <location>
        <begin position="205"/>
        <end position="217"/>
    </location>
</feature>
<feature type="region of interest" description="Disordered" evidence="2">
    <location>
        <begin position="712"/>
        <end position="771"/>
    </location>
</feature>
<dbReference type="PANTHER" id="PTHR35711">
    <property type="entry name" value="EXPRESSED PROTEIN"/>
    <property type="match status" value="1"/>
</dbReference>
<dbReference type="GeneID" id="40306377"/>
<feature type="region of interest" description="Disordered" evidence="2">
    <location>
        <begin position="4169"/>
        <end position="4196"/>
    </location>
</feature>
<feature type="region of interest" description="Disordered" evidence="2">
    <location>
        <begin position="3209"/>
        <end position="3238"/>
    </location>
</feature>
<feature type="compositionally biased region" description="Acidic residues" evidence="2">
    <location>
        <begin position="2889"/>
        <end position="2905"/>
    </location>
</feature>
<feature type="compositionally biased region" description="Low complexity" evidence="2">
    <location>
        <begin position="1072"/>
        <end position="1086"/>
    </location>
</feature>
<feature type="region of interest" description="Disordered" evidence="2">
    <location>
        <begin position="385"/>
        <end position="501"/>
    </location>
</feature>
<feature type="region of interest" description="Disordered" evidence="2">
    <location>
        <begin position="4693"/>
        <end position="4732"/>
    </location>
</feature>
<dbReference type="RefSeq" id="XP_029216712.1">
    <property type="nucleotide sequence ID" value="XM_029360045.1"/>
</dbReference>
<feature type="compositionally biased region" description="Basic and acidic residues" evidence="2">
    <location>
        <begin position="4598"/>
        <end position="4612"/>
    </location>
</feature>
<feature type="compositionally biased region" description="Acidic residues" evidence="2">
    <location>
        <begin position="3330"/>
        <end position="3344"/>
    </location>
</feature>
<feature type="compositionally biased region" description="Polar residues" evidence="2">
    <location>
        <begin position="743"/>
        <end position="762"/>
    </location>
</feature>
<feature type="compositionally biased region" description="Polar residues" evidence="2">
    <location>
        <begin position="3006"/>
        <end position="3016"/>
    </location>
</feature>
<protein>
    <submittedName>
        <fullName evidence="3">PLU-1 family protein</fullName>
    </submittedName>
</protein>
<feature type="compositionally biased region" description="Polar residues" evidence="2">
    <location>
        <begin position="836"/>
        <end position="847"/>
    </location>
</feature>
<feature type="compositionally biased region" description="Gly residues" evidence="2">
    <location>
        <begin position="7"/>
        <end position="22"/>
    </location>
</feature>
<feature type="compositionally biased region" description="Basic and acidic residues" evidence="2">
    <location>
        <begin position="1928"/>
        <end position="1962"/>
    </location>
</feature>
<feature type="compositionally biased region" description="Basic and acidic residues" evidence="2">
    <location>
        <begin position="1713"/>
        <end position="1725"/>
    </location>
</feature>
<dbReference type="VEuPathDB" id="ToxoDB:BESB_013150"/>
<feature type="region of interest" description="Disordered" evidence="2">
    <location>
        <begin position="2600"/>
        <end position="2662"/>
    </location>
</feature>
<feature type="region of interest" description="Disordered" evidence="2">
    <location>
        <begin position="3120"/>
        <end position="3150"/>
    </location>
</feature>
<accession>A0A2A9MAI5</accession>
<dbReference type="Proteomes" id="UP000224006">
    <property type="component" value="Chromosome IX"/>
</dbReference>
<feature type="compositionally biased region" description="Polar residues" evidence="2">
    <location>
        <begin position="183"/>
        <end position="193"/>
    </location>
</feature>
<feature type="region of interest" description="Disordered" evidence="2">
    <location>
        <begin position="2724"/>
        <end position="2765"/>
    </location>
</feature>
<name>A0A2A9MAI5_BESBE</name>
<feature type="coiled-coil region" evidence="1">
    <location>
        <begin position="4735"/>
        <end position="4776"/>
    </location>
</feature>
<feature type="compositionally biased region" description="Polar residues" evidence="2">
    <location>
        <begin position="1336"/>
        <end position="1352"/>
    </location>
</feature>
<feature type="compositionally biased region" description="Low complexity" evidence="2">
    <location>
        <begin position="1556"/>
        <end position="1565"/>
    </location>
</feature>
<feature type="region of interest" description="Disordered" evidence="2">
    <location>
        <begin position="1900"/>
        <end position="1991"/>
    </location>
</feature>
<feature type="compositionally biased region" description="Polar residues" evidence="2">
    <location>
        <begin position="1742"/>
        <end position="1756"/>
    </location>
</feature>
<evidence type="ECO:0000313" key="4">
    <source>
        <dbReference type="Proteomes" id="UP000224006"/>
    </source>
</evidence>
<feature type="compositionally biased region" description="Polar residues" evidence="2">
    <location>
        <begin position="1693"/>
        <end position="1705"/>
    </location>
</feature>
<evidence type="ECO:0000313" key="3">
    <source>
        <dbReference type="EMBL" id="PFH32703.1"/>
    </source>
</evidence>
<feature type="compositionally biased region" description="Basic and acidic residues" evidence="2">
    <location>
        <begin position="2603"/>
        <end position="2649"/>
    </location>
</feature>
<dbReference type="OrthoDB" id="332369at2759"/>
<feature type="region of interest" description="Disordered" evidence="2">
    <location>
        <begin position="2679"/>
        <end position="2699"/>
    </location>
</feature>
<feature type="compositionally biased region" description="Low complexity" evidence="2">
    <location>
        <begin position="1963"/>
        <end position="1974"/>
    </location>
</feature>
<feature type="compositionally biased region" description="Polar residues" evidence="2">
    <location>
        <begin position="2736"/>
        <end position="2747"/>
    </location>
</feature>
<feature type="compositionally biased region" description="Basic and acidic residues" evidence="2">
    <location>
        <begin position="4565"/>
        <end position="4577"/>
    </location>
</feature>
<feature type="region of interest" description="Disordered" evidence="2">
    <location>
        <begin position="3969"/>
        <end position="4002"/>
    </location>
</feature>
<feature type="region of interest" description="Disordered" evidence="2">
    <location>
        <begin position="3557"/>
        <end position="3629"/>
    </location>
</feature>
<feature type="compositionally biased region" description="Basic and acidic residues" evidence="2">
    <location>
        <begin position="1900"/>
        <end position="1917"/>
    </location>
</feature>
<feature type="region of interest" description="Disordered" evidence="2">
    <location>
        <begin position="4529"/>
        <end position="4635"/>
    </location>
</feature>
<dbReference type="STRING" id="94643.A0A2A9MAI5"/>
<feature type="compositionally biased region" description="Basic and acidic residues" evidence="2">
    <location>
        <begin position="246"/>
        <end position="265"/>
    </location>
</feature>
<feature type="region of interest" description="Disordered" evidence="2">
    <location>
        <begin position="1682"/>
        <end position="1756"/>
    </location>
</feature>
<keyword evidence="4" id="KW-1185">Reference proteome</keyword>
<feature type="compositionally biased region" description="Basic and acidic residues" evidence="2">
    <location>
        <begin position="4848"/>
        <end position="4859"/>
    </location>
</feature>
<feature type="region of interest" description="Disordered" evidence="2">
    <location>
        <begin position="4343"/>
        <end position="4362"/>
    </location>
</feature>
<dbReference type="EMBL" id="NWUJ01000010">
    <property type="protein sequence ID" value="PFH32703.1"/>
    <property type="molecule type" value="Genomic_DNA"/>
</dbReference>
<feature type="compositionally biased region" description="Gly residues" evidence="2">
    <location>
        <begin position="1569"/>
        <end position="1585"/>
    </location>
</feature>
<feature type="compositionally biased region" description="Basic and acidic residues" evidence="2">
    <location>
        <begin position="2850"/>
        <end position="2863"/>
    </location>
</feature>
<feature type="region of interest" description="Disordered" evidence="2">
    <location>
        <begin position="2850"/>
        <end position="3099"/>
    </location>
</feature>
<feature type="compositionally biased region" description="Basic and acidic residues" evidence="2">
    <location>
        <begin position="3582"/>
        <end position="3596"/>
    </location>
</feature>
<feature type="compositionally biased region" description="Low complexity" evidence="2">
    <location>
        <begin position="1040"/>
        <end position="1054"/>
    </location>
</feature>
<proteinExistence type="predicted"/>
<sequence>MSARGAAGPGTGRSGLDGGNSSGPGDDAGTNTPEAPPACRPYMRVLGPAASSRGGSHKSVRVDALTYQAWTNPFVPLSAAADLRQEAREALAAEECYDEHLVAVDRELKAAAEQEARLAMDGARAAAETEHTADAASADAEVPASFEAPEGLVRDAQESGRASVEAEAADRQDMLGEDPRTPASPSRDPSSEGSCPLRAGCQASRGEESRVTVKGEDSSGEPSSSTACFSMHSGDEAEYQAGRRSPMTERDSSADARGPASEKDIGSLPPKSKALSSAGPVTTPGGSPSSGRVVPAEITKGSEEAYAAARQASTEPPSPAGESLRDSEGACVFSAGSEPPPARGRRPTPPPRAANLVTVPVAHLVTPMPFKLFDAAPFLRPAATPSAGKRGALGEKKGKRHLPVPASSQSASETSTPPSGSSAGAAKRVGAGAGDRGGRKADRGATGGAGEDEKAGRGGGGGRGRRRGGGGGGGASGLASERGGAEEGRAAAAGAGPTEEELAELHQQQLRVLDEETAAFADGCRDWSGDFNCLDQEKVYGCLYVHRKAQRLHSQRASQSGAAAEPKLTAGFSSTGAVCSSVQGSSVVRDEGWKTWEEEEALKEQQRIWAEEGYGKEYAAGLAPAGPEGRAREHLLQIRHPHGFDASMNFIAQNLHIPARKIQEQATALYSIHESCCEKGEAEEASDAASAPAPLASSFPSLVLLPDASMASPHARTGTGADAVSASPDASHVKAKPGGFSDMTHSGSSALHPGSLTQNGASQRGLAPGSDSQALSFSALQNLHHNVSVQLRLVSDWQRAASTALCDGATGPAEPISAAARLAELMDCGGDHACGTSEQSDGATSDWLNRAEKGRRGDREGEVEQRGHRSPGEGKRSDSPDTGETRRNADGYQATPSDSDARAKGPGGAQRAPDTASPSHSSRALSGSSATRPHSFTITKRERERKGRLFSVPLGGRLDILEAEQLLQEGLLLHRFVELHDQLRPLAQRVKRSRAFAAKIRSLLRGECAVRSPACEKTGASSSSNAEADHGAATSGGAGRATVAGATRSSASGAGRHRSPLSAANELGGGASSSPRKSSESGSPASVHEGGGGGTSGTASSGLSGAQDGAQGVGKKDDDGPGSRRVRIPIGALKALLIEGFFSVPFLVPEFLYLLQQLQQMLTWRQLLHAAASAGDLQQCEELLEEADEVCVFIPGWDDYKGHVAAAALIEKVERLLQRPVRLQLAIALIKEEGGSSVYVQQSACMRELKKRLKAAHQWICRVRTPPFRRYLESSCSDKKLLEELNQLAAEVELLLPASELQHSGLASAHHASTPPALRSSPAGDEDSAAPPGVSRSASPRQVTGSQKSGVKSGSRGHVPAASPQSPAASPSPQSDHGAARRSAFSPTVPEVSAEGSLEEANPTPEEVEELVCSHASMKVQLSVAKFFEALHGRWRKWLKRFKKVGASSLSLPETQQLLQEGESLGACLNIQQWLLELRRHVEAATKFTSRARLLLDRAAGAAVAAAAERAGWSVGSLDAFRRKGKLQPEDLMHVLELQQQRRDGTAAVTGAGLLSGSAEQGAPAPGAPSGGDPGSGRVTRGGSGAQRASGPGDSEAADCQTGKRRESEGAEAEGAGAGDEGTLPADHCRASYDELVELIGSHDSLVIKNWPLHQELQELREKAGRWLKRAVDLIGPVRANEEGAAHVEPNGDFSSRPSEESLQAESDEGEAEKDGDGATADEKAVGSSDASSESGADRSSPDAQASGRAQTQTPAGVSGAVPALIAGSPTVVRQAALLLLDCDGVCICEATEKRLEQLLKYSLWCRRVHALQCPVDENEVKELLEEPTHEGFFEWLDRQTPVSHLMQAAAAAALRRDPRSLAWKLRLADGVETARETQAAAAAAEVSAAACARAAAERGEYNAKECDMEGGEREPEGGEDAAESEEDARVPGEDGEQEQRADNGADGCGEGKEESEPEPKQTEAGGEASGQESETPRGAEDDEADQQKRDDELGLEAQLGSEDAGQTDGDARQLAAWAELTKLPEFEFINALEAVSREWNDRLEKLKNASPLPTASEWRQLFEEAAEAPVRLVSLRAEVHSYLQQQQRVEEQLRQTCTSATSFSSLKHLRQMQKEVRGCCVRIEAWAAVEERIALLQHMEQQALALLRSRQPLVELQKFLSEQQKVLNLPEETPDLPHRTRVKEAVSSAEAWAKQTVILREKGATLQQWRQHVHRGSYLKVIAPGVEKLRQQLAQSEEWMSVYEKLLELPQQLRDRRRQQRLASGKTPASFFLPTSPPCLSAASASPLPGFGGAFCHPGVLSPSFLGSQLYHGGAGSLSEGSLSATASGGSVASAAMGAGACFASQAVQGSAASPVADHTSTGPGGAPAKGPSGQTGSPLHGVSLSQSPAFMLQESCYTPTSQLSSVSPDVSGRAAGVPGGAISPDVGSGLSAASFGVPSAAASACASGAAGGGSPGAAGGTLGLTSSLSSASSCSGAFQFPSKNTQEGKDRGCQGGRAAAETDAAPPLEPLSCYLTIEDAERLTRQPFGLGISLSTFAELCADTEAAKKLQRRCISALYQSYAERRACLFAVAADLEGGETKAFSRLRKKQKELMLQCDEEERKKQRRRREDARKKSEDQQSELGKEGEQGSKGATAEESHERDDAACRCATSRESQPLADAQDELRFHARAQMPVDDASAGAASQPAEGETGASAFCSLTDSSGAATGGSSHSEALLREDGVGERPAEPSDDNGATESKSTRSPSPGPREEEERDRARGEAAEKEIARLETQVEQLGAREAFRQLKRTTKRLRSLLEECKAAPVRVAEAKFIQAELRIRIVNHQLLSLLRCSRHPLEVAEKFVEEVEKRNLQEPRKRVEEAPAGDAVGGEEGRAAPEDPQAVGDGGCEEDDEAECEEEEDEQAAGQRAAGVSQAQQQVMHHMRTRKRAAAAEMQPAAARADSPTMGPATQPGSAPMADSAVRHSHAGQPDESIQVCQSPAAETEMTGQEPAPSGDLVTIAADNPSQPGSSAGRGSQKRPPPPIRRSSRPTRRPRLHSKSPSRSAAAGAGRGAEAQAAGGGAAASASAPQTAAGGAPSCVYRETGGAAAFPGPSFGGGLWDSAGATVGFEILRTSLGSASALSVGRAERYEGADEISSGDEDSEEEEERIRVLQEVHPLDGRAALQLVASSKPGKSQRRSPAAAEGCQGVGTLVALLQDCEKKGDNDMLSAGGAKQPRDEAGVSSEGNRGTDAGPVPFVGPPSIIIDLPGFAALRTRVAAAARWVELYKHLKLPLDNFCGVIGNKEEAVSAGQQLEVFNVAQRQRQFLLWELRQLQLEETGGVCACREEEEEDVEEDADVENELPKQPASARLEENMEQTGDRSEPDQHGEARQGGEARAQVEEGDVDSSPESPQFRDESSQEGASPAQGEEAESSSQPFLMSQKESVGAPELSEAATPDSRAQAKTSSPASATADQASTPSKGRSRRCCLSGTSGGAFRHRASSLFILKCFQLVLPFLADETQKLLLYLLLHGLEPRTREHMHVDLQKLLRYLPAPLQVNPAFFSVHEDDACESDAPGAAEAEGRPGAKEGQTGDSVVVEERERMQGDARSAHGTDLSADASEGRARSNAGRARPPAGSESSSLPTYVPTEAPVCPWFLPVTRVAAPSSLLLAQGSLTAATSPPATGAGGGVAGKKHAALHASLLATAHHAPAVSHASKAAGAQALAAPLAAGGAAAGLPSAVGAVAPGGPPLAGAAPTASPFDADTGIASSAALRKVLGPRLLQKLSELPPPPTAPAPVYAFHLLTAYALQYRHLTCSKVPWPISDIKTYPPSLLCLFRTVKERKTILEHIASFTSSARPMASSLRAVHGAAGSFLDAGATPFFSSLTSAVSASGGGQTRSSGSGALWGGGRGAGLPAYTRGLPPKLGDGAAPDLRFSPSASVFASAQPAAALPGSKAGCMSGRAASRGGARVGRVGSRAMVGDAAHAPPTSLKRNQSLDEGSLTPGPDAASGREAPFAYPSSVPLSASSLSTASAGSAAAPFAAARATADAVQAAARFLADTSLEGEDAFLSALLSWKNGSGLDSLNSLKSPSSGAAGGLQGQLEQLQRAAAVAAGVLPPSSLRGAQAASDLTSPSSATGGVAAGVGSFAGVSASPGVSGVAAAGGPFSPQHFVEGGAAAAGIGPAPPVGGAPGKKSKERLSIPPRNCGPKFDEGARIRNFTHKELLRAADTPGASLAEGLLLLRAAGSICRFHLDEVFMLLAVVVVELVTQWWVKRQYSFLAKQERNLMKREKAEATLLAADARHAAADAERELEQAMSTVRAAELALTRATETVEHMDVSGEAGCFKRRDAEATDPGLLDGTQDIAGKGTRRGHDAGDFEEAHVKAVKRSLSVEGAELWKAGKATRRRERLAALDLAPPMRRRLLSSLRRSSLGPASGQFANGGENGSLAASAGGATPVAKDEREADGLRAHPAASQLGQQGVPYEGLTVHDLCCEEGVRRLVEGEAQELRRRQRRQSEKDKLSVILQSALRRRARGLASTQVLGLQNTDHSQREGDGGAVSVEGSMDNVDARVGATLEDRNGEDGEENRAPGFKPLGTAQRRGGPGRKKLVNDEEREKTQHHEDALDEEAMSRGSLHSSAAVSEADPEEYLACSDHLGAISSDSEPEYLSALFDPDQGARLLSRRRRAQMLRSLQRVARKELGFAAEAHPAQDTKEDADKRVRSSASPAASSEDGEARARATAMASKAEAGAALEAAMHDLQRVREQVATARRAAEEAERRLRRVGRDALDGLDMDKLEKGRRRTKASRSSTALWKDCPWNVALESWEWIPRVVRGASRTRRNGDCERSVSFASPPPSRQAKEGTGRWRKA</sequence>
<feature type="region of interest" description="Disordered" evidence="2">
    <location>
        <begin position="2483"/>
        <end position="2505"/>
    </location>
</feature>
<feature type="compositionally biased region" description="Low complexity" evidence="2">
    <location>
        <begin position="3043"/>
        <end position="3080"/>
    </location>
</feature>
<organism evidence="3 4">
    <name type="scientific">Besnoitia besnoiti</name>
    <name type="common">Apicomplexan protozoan</name>
    <dbReference type="NCBI Taxonomy" id="94643"/>
    <lineage>
        <taxon>Eukaryota</taxon>
        <taxon>Sar</taxon>
        <taxon>Alveolata</taxon>
        <taxon>Apicomplexa</taxon>
        <taxon>Conoidasida</taxon>
        <taxon>Coccidia</taxon>
        <taxon>Eucoccidiorida</taxon>
        <taxon>Eimeriorina</taxon>
        <taxon>Sarcocystidae</taxon>
        <taxon>Besnoitia</taxon>
    </lineage>
</organism>
<feature type="region of interest" description="Disordered" evidence="2">
    <location>
        <begin position="4422"/>
        <end position="4453"/>
    </location>
</feature>
<feature type="compositionally biased region" description="Polar residues" evidence="2">
    <location>
        <begin position="3417"/>
        <end position="3428"/>
    </location>
</feature>
<feature type="region of interest" description="Disordered" evidence="2">
    <location>
        <begin position="118"/>
        <end position="354"/>
    </location>
</feature>
<feature type="compositionally biased region" description="Acidic residues" evidence="2">
    <location>
        <begin position="3135"/>
        <end position="3149"/>
    </location>
</feature>
<feature type="compositionally biased region" description="Low complexity" evidence="2">
    <location>
        <begin position="134"/>
        <end position="145"/>
    </location>
</feature>
<feature type="compositionally biased region" description="Basic and acidic residues" evidence="2">
    <location>
        <begin position="168"/>
        <end position="180"/>
    </location>
</feature>
<feature type="compositionally biased region" description="Basic and acidic residues" evidence="2">
    <location>
        <begin position="1975"/>
        <end position="1991"/>
    </location>
</feature>
<feature type="region of interest" description="Disordered" evidence="2">
    <location>
        <begin position="1556"/>
        <end position="1626"/>
    </location>
</feature>
<feature type="compositionally biased region" description="Basic residues" evidence="2">
    <location>
        <begin position="3028"/>
        <end position="3042"/>
    </location>
</feature>
<feature type="compositionally biased region" description="Basic and acidic residues" evidence="2">
    <location>
        <begin position="849"/>
        <end position="889"/>
    </location>
</feature>
<feature type="compositionally biased region" description="Low complexity" evidence="2">
    <location>
        <begin position="1360"/>
        <end position="1375"/>
    </location>
</feature>
<feature type="compositionally biased region" description="Low complexity" evidence="2">
    <location>
        <begin position="410"/>
        <end position="430"/>
    </location>
</feature>
<evidence type="ECO:0000256" key="2">
    <source>
        <dbReference type="SAM" id="MobiDB-lite"/>
    </source>
</evidence>
<comment type="caution">
    <text evidence="3">The sequence shown here is derived from an EMBL/GenBank/DDBJ whole genome shotgun (WGS) entry which is preliminary data.</text>
</comment>
<reference evidence="3 4" key="1">
    <citation type="submission" date="2017-09" db="EMBL/GenBank/DDBJ databases">
        <title>Genome sequencing of Besnoitia besnoiti strain Bb-Ger1.</title>
        <authorList>
            <person name="Schares G."/>
            <person name="Venepally P."/>
            <person name="Lorenzi H.A."/>
        </authorList>
    </citation>
    <scope>NUCLEOTIDE SEQUENCE [LARGE SCALE GENOMIC DNA]</scope>
    <source>
        <strain evidence="3 4">Bb-Ger1</strain>
    </source>
</reference>
<feature type="coiled-coil region" evidence="1">
    <location>
        <begin position="2030"/>
        <end position="2093"/>
    </location>
</feature>
<feature type="region of interest" description="Disordered" evidence="2">
    <location>
        <begin position="1"/>
        <end position="58"/>
    </location>
</feature>
<dbReference type="KEGG" id="bbes:BESB_013150"/>
<feature type="compositionally biased region" description="Acidic residues" evidence="2">
    <location>
        <begin position="1918"/>
        <end position="1927"/>
    </location>
</feature>
<feature type="compositionally biased region" description="Polar residues" evidence="2">
    <location>
        <begin position="3446"/>
        <end position="3465"/>
    </location>
</feature>
<feature type="compositionally biased region" description="Basic and acidic residues" evidence="2">
    <location>
        <begin position="3354"/>
        <end position="3384"/>
    </location>
</feature>
<gene>
    <name evidence="3" type="ORF">BESB_013150</name>
</gene>
<keyword evidence="1" id="KW-0175">Coiled coil</keyword>